<dbReference type="AlphaFoldDB" id="A0A0F9M0E1"/>
<name>A0A0F9M0E1_9ZZZZ</name>
<evidence type="ECO:0000313" key="2">
    <source>
        <dbReference type="EMBL" id="KKM70170.1"/>
    </source>
</evidence>
<organism evidence="2">
    <name type="scientific">marine sediment metagenome</name>
    <dbReference type="NCBI Taxonomy" id="412755"/>
    <lineage>
        <taxon>unclassified sequences</taxon>
        <taxon>metagenomes</taxon>
        <taxon>ecological metagenomes</taxon>
    </lineage>
</organism>
<feature type="compositionally biased region" description="Basic and acidic residues" evidence="1">
    <location>
        <begin position="33"/>
        <end position="43"/>
    </location>
</feature>
<feature type="compositionally biased region" description="Basic residues" evidence="1">
    <location>
        <begin position="1"/>
        <end position="12"/>
    </location>
</feature>
<feature type="region of interest" description="Disordered" evidence="1">
    <location>
        <begin position="1"/>
        <end position="43"/>
    </location>
</feature>
<accession>A0A0F9M0E1</accession>
<gene>
    <name evidence="2" type="ORF">LCGC14_1443430</name>
</gene>
<reference evidence="2" key="1">
    <citation type="journal article" date="2015" name="Nature">
        <title>Complex archaea that bridge the gap between prokaryotes and eukaryotes.</title>
        <authorList>
            <person name="Spang A."/>
            <person name="Saw J.H."/>
            <person name="Jorgensen S.L."/>
            <person name="Zaremba-Niedzwiedzka K."/>
            <person name="Martijn J."/>
            <person name="Lind A.E."/>
            <person name="van Eijk R."/>
            <person name="Schleper C."/>
            <person name="Guy L."/>
            <person name="Ettema T.J."/>
        </authorList>
    </citation>
    <scope>NUCLEOTIDE SEQUENCE</scope>
</reference>
<proteinExistence type="predicted"/>
<protein>
    <submittedName>
        <fullName evidence="2">Uncharacterized protein</fullName>
    </submittedName>
</protein>
<feature type="compositionally biased region" description="Low complexity" evidence="1">
    <location>
        <begin position="13"/>
        <end position="24"/>
    </location>
</feature>
<sequence length="43" mass="4543">MGDKNPKKKMKQAKPAPKPEVAAPISSVKGGAKTKEAGKPERK</sequence>
<dbReference type="EMBL" id="LAZR01009866">
    <property type="protein sequence ID" value="KKM70170.1"/>
    <property type="molecule type" value="Genomic_DNA"/>
</dbReference>
<comment type="caution">
    <text evidence="2">The sequence shown here is derived from an EMBL/GenBank/DDBJ whole genome shotgun (WGS) entry which is preliminary data.</text>
</comment>
<evidence type="ECO:0000256" key="1">
    <source>
        <dbReference type="SAM" id="MobiDB-lite"/>
    </source>
</evidence>